<evidence type="ECO:0000313" key="3">
    <source>
        <dbReference type="Proteomes" id="UP001595855"/>
    </source>
</evidence>
<dbReference type="CDD" id="cd09729">
    <property type="entry name" value="Cse1_I-E"/>
    <property type="match status" value="1"/>
</dbReference>
<dbReference type="Pfam" id="PF09481">
    <property type="entry name" value="CRISPR_Cse1"/>
    <property type="match status" value="1"/>
</dbReference>
<dbReference type="Proteomes" id="UP001595855">
    <property type="component" value="Unassembled WGS sequence"/>
</dbReference>
<reference evidence="3" key="1">
    <citation type="journal article" date="2019" name="Int. J. Syst. Evol. Microbiol.">
        <title>The Global Catalogue of Microorganisms (GCM) 10K type strain sequencing project: providing services to taxonomists for standard genome sequencing and annotation.</title>
        <authorList>
            <consortium name="The Broad Institute Genomics Platform"/>
            <consortium name="The Broad Institute Genome Sequencing Center for Infectious Disease"/>
            <person name="Wu L."/>
            <person name="Ma J."/>
        </authorList>
    </citation>
    <scope>NUCLEOTIDE SEQUENCE [LARGE SCALE GENOMIC DNA]</scope>
    <source>
        <strain evidence="3">CGMCC 4.1542</strain>
    </source>
</reference>
<gene>
    <name evidence="2" type="primary">casA</name>
    <name evidence="2" type="synonym">cse1</name>
    <name evidence="2" type="ORF">ACFPRC_36140</name>
</gene>
<dbReference type="InterPro" id="IPR013381">
    <property type="entry name" value="CRISPR-assoc_prot_Cse1"/>
</dbReference>
<feature type="compositionally biased region" description="Low complexity" evidence="1">
    <location>
        <begin position="547"/>
        <end position="568"/>
    </location>
</feature>
<comment type="caution">
    <text evidence="2">The sequence shown here is derived from an EMBL/GenBank/DDBJ whole genome shotgun (WGS) entry which is preliminary data.</text>
</comment>
<dbReference type="Gene3D" id="1.10.132.100">
    <property type="match status" value="1"/>
</dbReference>
<dbReference type="RefSeq" id="WP_344504965.1">
    <property type="nucleotide sequence ID" value="NZ_BAAATN010000019.1"/>
</dbReference>
<feature type="region of interest" description="Disordered" evidence="1">
    <location>
        <begin position="233"/>
        <end position="261"/>
    </location>
</feature>
<evidence type="ECO:0000313" key="2">
    <source>
        <dbReference type="EMBL" id="MFC5020258.1"/>
    </source>
</evidence>
<dbReference type="NCBIfam" id="TIGR02547">
    <property type="entry name" value="casA_cse1"/>
    <property type="match status" value="1"/>
</dbReference>
<evidence type="ECO:0000256" key="1">
    <source>
        <dbReference type="SAM" id="MobiDB-lite"/>
    </source>
</evidence>
<organism evidence="2 3">
    <name type="scientific">Streptomyces lienomycini</name>
    <dbReference type="NCBI Taxonomy" id="284035"/>
    <lineage>
        <taxon>Bacteria</taxon>
        <taxon>Bacillati</taxon>
        <taxon>Actinomycetota</taxon>
        <taxon>Actinomycetes</taxon>
        <taxon>Kitasatosporales</taxon>
        <taxon>Streptomycetaceae</taxon>
        <taxon>Streptomyces</taxon>
    </lineage>
</organism>
<dbReference type="EMBL" id="JBHSJO010000002">
    <property type="protein sequence ID" value="MFC5020258.1"/>
    <property type="molecule type" value="Genomic_DNA"/>
</dbReference>
<name>A0ABV9X683_9ACTN</name>
<sequence length="601" mass="65613">MTKTTEPSGADGTEGEALSFDLTSRPWIGVLRCDGAQNELSLRQVFAQADDLRCVVGELATQEFSLLRLLLAVAHDALDGPGDIEEWAELWEEPDCFAPVEAYLEEQRDRFDLLHPVTPFGQTAGLRTARDEVFSLNRIVADVPTGEPFFSARMPDVRRLTFAEAARWVVHVHAYDTSGIKSGMVGDDRVKGGKVYPLGTGWAGGLGGVLVEGATLRETLLLNLVAADTEQLDFSPDDRPSWRREPRGPGSDGRTATGPRDMYTWQSRRVRLHHDADGVHGVVLGYGDPLVSRNMHRGEPMTPWRRSPAQEKKLGQSPVYLPLEHDPARAAWRGIAALLADRSEDTGDADGPPRLRPLLLEWIARLVTERHLPRQFLVRTRTVGVRYGTQQSVVDEVVDDRLEMPVVLLHKQDPAYATQAIAAAEDADRAVRALGDLAADLARATGSEQEGPKATARAEGFDALDHPYREWLSGMATAPDPFEHRHTWQRHVRQTVGRSGDRLIAAAGDAAWEGRIHTDNKGGTHWLNAGLADVWFRGRLARALGNPDSPDAPRSSDTPDTPDTPGPDGQAITSADDGPHGPEPTGPPGTEQAATTPEAHV</sequence>
<keyword evidence="3" id="KW-1185">Reference proteome</keyword>
<proteinExistence type="predicted"/>
<protein>
    <submittedName>
        <fullName evidence="2">Type I-E CRISPR-associated protein Cse1/CasA</fullName>
    </submittedName>
</protein>
<accession>A0ABV9X683</accession>
<feature type="compositionally biased region" description="Basic and acidic residues" evidence="1">
    <location>
        <begin position="236"/>
        <end position="247"/>
    </location>
</feature>
<feature type="region of interest" description="Disordered" evidence="1">
    <location>
        <begin position="544"/>
        <end position="601"/>
    </location>
</feature>